<evidence type="ECO:0000313" key="3">
    <source>
        <dbReference type="Proteomes" id="UP000244905"/>
    </source>
</evidence>
<dbReference type="InterPro" id="IPR003607">
    <property type="entry name" value="HD/PDEase_dom"/>
</dbReference>
<keyword evidence="3" id="KW-1185">Reference proteome</keyword>
<dbReference type="SUPFAM" id="SSF109604">
    <property type="entry name" value="HD-domain/PDEase-like"/>
    <property type="match status" value="1"/>
</dbReference>
<dbReference type="Pfam" id="PF01966">
    <property type="entry name" value="HD"/>
    <property type="match status" value="1"/>
</dbReference>
<dbReference type="GeneID" id="82525481"/>
<reference evidence="3" key="1">
    <citation type="submission" date="2018-02" db="EMBL/GenBank/DDBJ databases">
        <authorList>
            <person name="Clavel T."/>
            <person name="Strowig T."/>
        </authorList>
    </citation>
    <scope>NUCLEOTIDE SEQUENCE [LARGE SCALE GENOMIC DNA]</scope>
    <source>
        <strain evidence="3">DSM 103720</strain>
    </source>
</reference>
<dbReference type="InterPro" id="IPR006674">
    <property type="entry name" value="HD_domain"/>
</dbReference>
<protein>
    <submittedName>
        <fullName evidence="2">HDIG domain-containing protein</fullName>
    </submittedName>
</protein>
<dbReference type="CDD" id="cd00077">
    <property type="entry name" value="HDc"/>
    <property type="match status" value="1"/>
</dbReference>
<organism evidence="2 3">
    <name type="scientific">Duncaniella muris</name>
    <dbReference type="NCBI Taxonomy" id="2094150"/>
    <lineage>
        <taxon>Bacteria</taxon>
        <taxon>Pseudomonadati</taxon>
        <taxon>Bacteroidota</taxon>
        <taxon>Bacteroidia</taxon>
        <taxon>Bacteroidales</taxon>
        <taxon>Muribaculaceae</taxon>
        <taxon>Duncaniella</taxon>
    </lineage>
</organism>
<sequence length="182" mass="20702">MTWQEMIDRYYPEDGCLRDIYMAHCRSVADLALEINRRKGLGLDQAAVEETAMLHDIGIFMCDAPGIECHGDEPYIRHGVLGAALLRSDGLGEDCARVAERHTGAGLSREDIARQHLPLDPDGDYMPQSTLERLVCYADKFYSKSGDMQRKPLEKVIRSMQRLSPETLERFMALHREFGEQE</sequence>
<feature type="domain" description="HD" evidence="1">
    <location>
        <begin position="22"/>
        <end position="141"/>
    </location>
</feature>
<evidence type="ECO:0000313" key="2">
    <source>
        <dbReference type="EMBL" id="PWB03285.1"/>
    </source>
</evidence>
<name>A0A2V1IMT6_9BACT</name>
<proteinExistence type="predicted"/>
<dbReference type="NCBIfam" id="TIGR00277">
    <property type="entry name" value="HDIG"/>
    <property type="match status" value="1"/>
</dbReference>
<dbReference type="AlphaFoldDB" id="A0A2V1IMT6"/>
<dbReference type="EMBL" id="PUEC01000006">
    <property type="protein sequence ID" value="PWB03285.1"/>
    <property type="molecule type" value="Genomic_DNA"/>
</dbReference>
<gene>
    <name evidence="2" type="ORF">C5O23_03830</name>
</gene>
<dbReference type="InterPro" id="IPR006675">
    <property type="entry name" value="HDIG_dom"/>
</dbReference>
<comment type="caution">
    <text evidence="2">The sequence shown here is derived from an EMBL/GenBank/DDBJ whole genome shotgun (WGS) entry which is preliminary data.</text>
</comment>
<dbReference type="Proteomes" id="UP000244905">
    <property type="component" value="Unassembled WGS sequence"/>
</dbReference>
<dbReference type="RefSeq" id="WP_107031644.1">
    <property type="nucleotide sequence ID" value="NZ_PUEC01000006.1"/>
</dbReference>
<accession>A0A2V1IMT6</accession>
<dbReference type="Gene3D" id="1.10.3210.10">
    <property type="entry name" value="Hypothetical protein af1432"/>
    <property type="match status" value="1"/>
</dbReference>
<evidence type="ECO:0000259" key="1">
    <source>
        <dbReference type="Pfam" id="PF01966"/>
    </source>
</evidence>